<dbReference type="AlphaFoldDB" id="A0AAN7HR69"/>
<feature type="compositionally biased region" description="Basic and acidic residues" evidence="1">
    <location>
        <begin position="8"/>
        <end position="21"/>
    </location>
</feature>
<evidence type="ECO:0000256" key="1">
    <source>
        <dbReference type="SAM" id="MobiDB-lite"/>
    </source>
</evidence>
<proteinExistence type="predicted"/>
<evidence type="ECO:0000313" key="3">
    <source>
        <dbReference type="Proteomes" id="UP001303647"/>
    </source>
</evidence>
<dbReference type="Proteomes" id="UP001303647">
    <property type="component" value="Unassembled WGS sequence"/>
</dbReference>
<name>A0AAN7HR69_9PEZI</name>
<feature type="region of interest" description="Disordered" evidence="1">
    <location>
        <begin position="1"/>
        <end position="28"/>
    </location>
</feature>
<reference evidence="2" key="1">
    <citation type="journal article" date="2023" name="Mol. Phylogenet. Evol.">
        <title>Genome-scale phylogeny and comparative genomics of the fungal order Sordariales.</title>
        <authorList>
            <person name="Hensen N."/>
            <person name="Bonometti L."/>
            <person name="Westerberg I."/>
            <person name="Brannstrom I.O."/>
            <person name="Guillou S."/>
            <person name="Cros-Aarteil S."/>
            <person name="Calhoun S."/>
            <person name="Haridas S."/>
            <person name="Kuo A."/>
            <person name="Mondo S."/>
            <person name="Pangilinan J."/>
            <person name="Riley R."/>
            <person name="LaButti K."/>
            <person name="Andreopoulos B."/>
            <person name="Lipzen A."/>
            <person name="Chen C."/>
            <person name="Yan M."/>
            <person name="Daum C."/>
            <person name="Ng V."/>
            <person name="Clum A."/>
            <person name="Steindorff A."/>
            <person name="Ohm R.A."/>
            <person name="Martin F."/>
            <person name="Silar P."/>
            <person name="Natvig D.O."/>
            <person name="Lalanne C."/>
            <person name="Gautier V."/>
            <person name="Ament-Velasquez S.L."/>
            <person name="Kruys A."/>
            <person name="Hutchinson M.I."/>
            <person name="Powell A.J."/>
            <person name="Barry K."/>
            <person name="Miller A.N."/>
            <person name="Grigoriev I.V."/>
            <person name="Debuchy R."/>
            <person name="Gladieux P."/>
            <person name="Hiltunen Thoren M."/>
            <person name="Johannesson H."/>
        </authorList>
    </citation>
    <scope>NUCLEOTIDE SEQUENCE</scope>
    <source>
        <strain evidence="2">CBS 359.72</strain>
    </source>
</reference>
<accession>A0AAN7HR69</accession>
<comment type="caution">
    <text evidence="2">The sequence shown here is derived from an EMBL/GenBank/DDBJ whole genome shotgun (WGS) entry which is preliminary data.</text>
</comment>
<organism evidence="2 3">
    <name type="scientific">Corynascus novoguineensis</name>
    <dbReference type="NCBI Taxonomy" id="1126955"/>
    <lineage>
        <taxon>Eukaryota</taxon>
        <taxon>Fungi</taxon>
        <taxon>Dikarya</taxon>
        <taxon>Ascomycota</taxon>
        <taxon>Pezizomycotina</taxon>
        <taxon>Sordariomycetes</taxon>
        <taxon>Sordariomycetidae</taxon>
        <taxon>Sordariales</taxon>
        <taxon>Chaetomiaceae</taxon>
        <taxon>Corynascus</taxon>
    </lineage>
</organism>
<sequence length="182" mass="20553">MAPSANTARERRVTGSEKGPADPDSDAEYQAYNGRLREASVARTRLRKAKETRDKNRIALATAYDSSLKQIESRIQKSVSKYHDLRIAIHVAHLRRLKQAIDRRDEKAGQISRMLAEHQRRMLNLAIQLQALYEGRKADVAALLKDSVVLDHRDQDYEQRDHIGLAVGMTLDAGAQVGRNVE</sequence>
<protein>
    <submittedName>
        <fullName evidence="2">Uncharacterized protein</fullName>
    </submittedName>
</protein>
<dbReference type="EMBL" id="MU857641">
    <property type="protein sequence ID" value="KAK4248164.1"/>
    <property type="molecule type" value="Genomic_DNA"/>
</dbReference>
<keyword evidence="3" id="KW-1185">Reference proteome</keyword>
<reference evidence="2" key="2">
    <citation type="submission" date="2023-05" db="EMBL/GenBank/DDBJ databases">
        <authorList>
            <consortium name="Lawrence Berkeley National Laboratory"/>
            <person name="Steindorff A."/>
            <person name="Hensen N."/>
            <person name="Bonometti L."/>
            <person name="Westerberg I."/>
            <person name="Brannstrom I.O."/>
            <person name="Guillou S."/>
            <person name="Cros-Aarteil S."/>
            <person name="Calhoun S."/>
            <person name="Haridas S."/>
            <person name="Kuo A."/>
            <person name="Mondo S."/>
            <person name="Pangilinan J."/>
            <person name="Riley R."/>
            <person name="Labutti K."/>
            <person name="Andreopoulos B."/>
            <person name="Lipzen A."/>
            <person name="Chen C."/>
            <person name="Yanf M."/>
            <person name="Daum C."/>
            <person name="Ng V."/>
            <person name="Clum A."/>
            <person name="Ohm R."/>
            <person name="Martin F."/>
            <person name="Silar P."/>
            <person name="Natvig D."/>
            <person name="Lalanne C."/>
            <person name="Gautier V."/>
            <person name="Ament-Velasquez S.L."/>
            <person name="Kruys A."/>
            <person name="Hutchinson M.I."/>
            <person name="Powell A.J."/>
            <person name="Barry K."/>
            <person name="Miller A.N."/>
            <person name="Grigoriev I.V."/>
            <person name="Debuchy R."/>
            <person name="Gladieux P."/>
            <person name="Thoren M.H."/>
            <person name="Johannesson H."/>
        </authorList>
    </citation>
    <scope>NUCLEOTIDE SEQUENCE</scope>
    <source>
        <strain evidence="2">CBS 359.72</strain>
    </source>
</reference>
<evidence type="ECO:0000313" key="2">
    <source>
        <dbReference type="EMBL" id="KAK4248164.1"/>
    </source>
</evidence>
<gene>
    <name evidence="2" type="ORF">C7999DRAFT_13847</name>
</gene>